<keyword evidence="3" id="KW-0808">Transferase</keyword>
<dbReference type="OrthoDB" id="6513151at2759"/>
<evidence type="ECO:0000256" key="10">
    <source>
        <dbReference type="PROSITE-ProRule" id="PRU10141"/>
    </source>
</evidence>
<evidence type="ECO:0000313" key="15">
    <source>
        <dbReference type="Proteomes" id="UP000774326"/>
    </source>
</evidence>
<dbReference type="AlphaFoldDB" id="A0A9P8TQ32"/>
<protein>
    <recommendedName>
        <fullName evidence="1">non-specific serine/threonine protein kinase</fullName>
        <ecNumber evidence="1">2.7.11.1</ecNumber>
    </recommendedName>
</protein>
<dbReference type="InterPro" id="IPR000719">
    <property type="entry name" value="Prot_kinase_dom"/>
</dbReference>
<dbReference type="PANTHER" id="PTHR24343">
    <property type="entry name" value="SERINE/THREONINE KINASE"/>
    <property type="match status" value="1"/>
</dbReference>
<dbReference type="PROSITE" id="PS50011">
    <property type="entry name" value="PROTEIN_KINASE_DOM"/>
    <property type="match status" value="1"/>
</dbReference>
<dbReference type="GO" id="GO:0005829">
    <property type="term" value="C:cytosol"/>
    <property type="evidence" value="ECO:0007669"/>
    <property type="project" value="TreeGrafter"/>
</dbReference>
<reference evidence="14" key="2">
    <citation type="submission" date="2021-01" db="EMBL/GenBank/DDBJ databases">
        <authorList>
            <person name="Schikora-Tamarit M.A."/>
        </authorList>
    </citation>
    <scope>NUCLEOTIDE SEQUENCE</scope>
    <source>
        <strain evidence="14">CBS2887</strain>
    </source>
</reference>
<evidence type="ECO:0000259" key="13">
    <source>
        <dbReference type="PROSITE" id="PS50011"/>
    </source>
</evidence>
<comment type="similarity">
    <text evidence="7">Belongs to the protein kinase superfamily. CAMK Ser/Thr protein kinase family. NPR/HAL subfamily. HAL5 sub-subfamily.</text>
</comment>
<dbReference type="GO" id="GO:0004674">
    <property type="term" value="F:protein serine/threonine kinase activity"/>
    <property type="evidence" value="ECO:0007669"/>
    <property type="project" value="UniProtKB-KW"/>
</dbReference>
<dbReference type="InterPro" id="IPR011009">
    <property type="entry name" value="Kinase-like_dom_sf"/>
</dbReference>
<dbReference type="Proteomes" id="UP000774326">
    <property type="component" value="Unassembled WGS sequence"/>
</dbReference>
<dbReference type="InterPro" id="IPR008271">
    <property type="entry name" value="Ser/Thr_kinase_AS"/>
</dbReference>
<evidence type="ECO:0000256" key="4">
    <source>
        <dbReference type="ARBA" id="ARBA00022741"/>
    </source>
</evidence>
<keyword evidence="4 10" id="KW-0547">Nucleotide-binding</keyword>
<evidence type="ECO:0000256" key="11">
    <source>
        <dbReference type="RuleBase" id="RU000304"/>
    </source>
</evidence>
<proteinExistence type="inferred from homology"/>
<reference evidence="14" key="1">
    <citation type="journal article" date="2021" name="Open Biol.">
        <title>Shared evolutionary footprints suggest mitochondrial oxidative damage underlies multiple complex I losses in fungi.</title>
        <authorList>
            <person name="Schikora-Tamarit M.A."/>
            <person name="Marcet-Houben M."/>
            <person name="Nosek J."/>
            <person name="Gabaldon T."/>
        </authorList>
    </citation>
    <scope>NUCLEOTIDE SEQUENCE</scope>
    <source>
        <strain evidence="14">CBS2887</strain>
    </source>
</reference>
<evidence type="ECO:0000256" key="7">
    <source>
        <dbReference type="ARBA" id="ARBA00038505"/>
    </source>
</evidence>
<feature type="compositionally biased region" description="Basic and acidic residues" evidence="12">
    <location>
        <begin position="1"/>
        <end position="15"/>
    </location>
</feature>
<keyword evidence="6 10" id="KW-0067">ATP-binding</keyword>
<dbReference type="PROSITE" id="PS00108">
    <property type="entry name" value="PROTEIN_KINASE_ST"/>
    <property type="match status" value="1"/>
</dbReference>
<dbReference type="GO" id="GO:0030003">
    <property type="term" value="P:intracellular monoatomic cation homeostasis"/>
    <property type="evidence" value="ECO:0007669"/>
    <property type="project" value="TreeGrafter"/>
</dbReference>
<comment type="catalytic activity">
    <reaction evidence="8">
        <text>L-threonyl-[protein] + ATP = O-phospho-L-threonyl-[protein] + ADP + H(+)</text>
        <dbReference type="Rhea" id="RHEA:46608"/>
        <dbReference type="Rhea" id="RHEA-COMP:11060"/>
        <dbReference type="Rhea" id="RHEA-COMP:11605"/>
        <dbReference type="ChEBI" id="CHEBI:15378"/>
        <dbReference type="ChEBI" id="CHEBI:30013"/>
        <dbReference type="ChEBI" id="CHEBI:30616"/>
        <dbReference type="ChEBI" id="CHEBI:61977"/>
        <dbReference type="ChEBI" id="CHEBI:456216"/>
        <dbReference type="EC" id="2.7.11.1"/>
    </reaction>
</comment>
<dbReference type="GO" id="GO:0005524">
    <property type="term" value="F:ATP binding"/>
    <property type="evidence" value="ECO:0007669"/>
    <property type="project" value="UniProtKB-UniRule"/>
</dbReference>
<comment type="caution">
    <text evidence="14">The sequence shown here is derived from an EMBL/GenBank/DDBJ whole genome shotgun (WGS) entry which is preliminary data.</text>
</comment>
<evidence type="ECO:0000256" key="6">
    <source>
        <dbReference type="ARBA" id="ARBA00022840"/>
    </source>
</evidence>
<evidence type="ECO:0000256" key="9">
    <source>
        <dbReference type="ARBA" id="ARBA00048679"/>
    </source>
</evidence>
<evidence type="ECO:0000256" key="5">
    <source>
        <dbReference type="ARBA" id="ARBA00022777"/>
    </source>
</evidence>
<organism evidence="14 15">
    <name type="scientific">Wickerhamomyces pijperi</name>
    <name type="common">Yeast</name>
    <name type="synonym">Pichia pijperi</name>
    <dbReference type="NCBI Taxonomy" id="599730"/>
    <lineage>
        <taxon>Eukaryota</taxon>
        <taxon>Fungi</taxon>
        <taxon>Dikarya</taxon>
        <taxon>Ascomycota</taxon>
        <taxon>Saccharomycotina</taxon>
        <taxon>Saccharomycetes</taxon>
        <taxon>Phaffomycetales</taxon>
        <taxon>Wickerhamomycetaceae</taxon>
        <taxon>Wickerhamomyces</taxon>
    </lineage>
</organism>
<dbReference type="InterPro" id="IPR017441">
    <property type="entry name" value="Protein_kinase_ATP_BS"/>
</dbReference>
<feature type="region of interest" description="Disordered" evidence="12">
    <location>
        <begin position="1"/>
        <end position="27"/>
    </location>
</feature>
<comment type="catalytic activity">
    <reaction evidence="9">
        <text>L-seryl-[protein] + ATP = O-phospho-L-seryl-[protein] + ADP + H(+)</text>
        <dbReference type="Rhea" id="RHEA:17989"/>
        <dbReference type="Rhea" id="RHEA-COMP:9863"/>
        <dbReference type="Rhea" id="RHEA-COMP:11604"/>
        <dbReference type="ChEBI" id="CHEBI:15378"/>
        <dbReference type="ChEBI" id="CHEBI:29999"/>
        <dbReference type="ChEBI" id="CHEBI:30616"/>
        <dbReference type="ChEBI" id="CHEBI:83421"/>
        <dbReference type="ChEBI" id="CHEBI:456216"/>
        <dbReference type="EC" id="2.7.11.1"/>
    </reaction>
</comment>
<evidence type="ECO:0000256" key="12">
    <source>
        <dbReference type="SAM" id="MobiDB-lite"/>
    </source>
</evidence>
<dbReference type="Pfam" id="PF00069">
    <property type="entry name" value="Pkinase"/>
    <property type="match status" value="1"/>
</dbReference>
<feature type="domain" description="Protein kinase" evidence="13">
    <location>
        <begin position="74"/>
        <end position="355"/>
    </location>
</feature>
<evidence type="ECO:0000256" key="8">
    <source>
        <dbReference type="ARBA" id="ARBA00047899"/>
    </source>
</evidence>
<evidence type="ECO:0000313" key="14">
    <source>
        <dbReference type="EMBL" id="KAH3687046.1"/>
    </source>
</evidence>
<accession>A0A9P8TQ32</accession>
<evidence type="ECO:0000256" key="3">
    <source>
        <dbReference type="ARBA" id="ARBA00022679"/>
    </source>
</evidence>
<keyword evidence="15" id="KW-1185">Reference proteome</keyword>
<name>A0A9P8TQ32_WICPI</name>
<dbReference type="EMBL" id="JAEUBG010001036">
    <property type="protein sequence ID" value="KAH3687046.1"/>
    <property type="molecule type" value="Genomic_DNA"/>
</dbReference>
<gene>
    <name evidence="14" type="ORF">WICPIJ_001959</name>
</gene>
<dbReference type="PROSITE" id="PS00107">
    <property type="entry name" value="PROTEIN_KINASE_ATP"/>
    <property type="match status" value="1"/>
</dbReference>
<sequence length="376" mass="42244">MQSSRRTSDSERSSLDDSSSEGDSILSEDDNFEYTACIGDKQLDLINKLKEKISKNEDPSLKCSRNYKLIEKYGKAQGVVGKGAYGLVKLVSRVDPDSKAELFYAVKELKQKDSEDIEHFSNRLTSEFVISNSLKHINIVRTIDLMKTSTGIYSEIMEYCSAGDLYTLISKTNQEGLHYMTSDCFFKQILNGIHFMHTAGVAHCDLKPENVLLTSTGIAKISDFGTAAVFRASWEKKIHLSTGTCGSEPYVSPEEFIKGAEYDPRLVDVWSLGIMYLTMMTGSYAWRIAKAKEDDLYEQYLTDRPRVDKSGSFPAIESLIGGPNTRSRIHNIYQMLDPDPSSRITTGRLLQSKWVKEIGLCDAVAGEYESYQHLKV</sequence>
<dbReference type="SMART" id="SM00220">
    <property type="entry name" value="S_TKc"/>
    <property type="match status" value="1"/>
</dbReference>
<dbReference type="PANTHER" id="PTHR24343:SF43">
    <property type="entry name" value="SERINE_THREONINE-PROTEIN KINASE HAL5-RELATED"/>
    <property type="match status" value="1"/>
</dbReference>
<keyword evidence="5" id="KW-0418">Kinase</keyword>
<evidence type="ECO:0000256" key="1">
    <source>
        <dbReference type="ARBA" id="ARBA00012513"/>
    </source>
</evidence>
<keyword evidence="2 11" id="KW-0723">Serine/threonine-protein kinase</keyword>
<evidence type="ECO:0000256" key="2">
    <source>
        <dbReference type="ARBA" id="ARBA00022527"/>
    </source>
</evidence>
<dbReference type="SUPFAM" id="SSF56112">
    <property type="entry name" value="Protein kinase-like (PK-like)"/>
    <property type="match status" value="1"/>
</dbReference>
<dbReference type="CDD" id="cd13994">
    <property type="entry name" value="STKc_HAL4_like"/>
    <property type="match status" value="1"/>
</dbReference>
<dbReference type="Gene3D" id="1.10.510.10">
    <property type="entry name" value="Transferase(Phosphotransferase) domain 1"/>
    <property type="match status" value="1"/>
</dbReference>
<feature type="binding site" evidence="10">
    <location>
        <position position="107"/>
    </location>
    <ligand>
        <name>ATP</name>
        <dbReference type="ChEBI" id="CHEBI:30616"/>
    </ligand>
</feature>
<dbReference type="EC" id="2.7.11.1" evidence="1"/>